<dbReference type="PANTHER" id="PTHR43297">
    <property type="entry name" value="OLIGOPEPTIDE TRANSPORT ATP-BINDING PROTEIN APPD"/>
    <property type="match status" value="1"/>
</dbReference>
<accession>A0ABP7ZBQ1</accession>
<dbReference type="InterPro" id="IPR003593">
    <property type="entry name" value="AAA+_ATPase"/>
</dbReference>
<sequence>MAKGNDKAGKLGKGDGADKVEITTGTVRKVDDETAGRKGRGNGRLDKSGKTAADAAGSPTAFLEVRDLRIHFPTDDGLVKSVDGLSFQLERGKTLGIVGESGSGKSVTSLGILGLHNRRNARVSGEIWLNGKELVGAPPDEVRRLRGRNMAMIFQDPLSAMHPFYTVGQQIIEAYRLHNDVSKQVARKHAIDMLGRVGIPRPERRVDDYPHQFSGGMRQRAMIAMALSCDPELLIADEPTTALDVTVQAQILDLIRDLQEEFNSAVIMITHDLGVVAELSDDILVMYAGRCVEYASVDDAFHRPLHPYTWGLLGSMPRLDRARADRLMPIKGTPPSLINVPQGCAFNPRCAYAGLTDGKSETERPELREVEPGHKVACHLPLSRRREIWNTEIAPKL</sequence>
<evidence type="ECO:0000256" key="6">
    <source>
        <dbReference type="ARBA" id="ARBA00022840"/>
    </source>
</evidence>
<keyword evidence="3" id="KW-0813">Transport</keyword>
<dbReference type="Proteomes" id="UP001500266">
    <property type="component" value="Unassembled WGS sequence"/>
</dbReference>
<evidence type="ECO:0000259" key="9">
    <source>
        <dbReference type="PROSITE" id="PS50893"/>
    </source>
</evidence>
<dbReference type="Pfam" id="PF08352">
    <property type="entry name" value="oligo_HPY"/>
    <property type="match status" value="1"/>
</dbReference>
<dbReference type="InterPro" id="IPR050388">
    <property type="entry name" value="ABC_Ni/Peptide_Import"/>
</dbReference>
<dbReference type="PANTHER" id="PTHR43297:SF2">
    <property type="entry name" value="DIPEPTIDE TRANSPORT ATP-BINDING PROTEIN DPPD"/>
    <property type="match status" value="1"/>
</dbReference>
<feature type="region of interest" description="Disordered" evidence="8">
    <location>
        <begin position="1"/>
        <end position="56"/>
    </location>
</feature>
<dbReference type="PROSITE" id="PS00211">
    <property type="entry name" value="ABC_TRANSPORTER_1"/>
    <property type="match status" value="1"/>
</dbReference>
<dbReference type="InterPro" id="IPR003439">
    <property type="entry name" value="ABC_transporter-like_ATP-bd"/>
</dbReference>
<dbReference type="Gene3D" id="3.40.50.300">
    <property type="entry name" value="P-loop containing nucleotide triphosphate hydrolases"/>
    <property type="match status" value="1"/>
</dbReference>
<evidence type="ECO:0000256" key="2">
    <source>
        <dbReference type="ARBA" id="ARBA00005417"/>
    </source>
</evidence>
<comment type="similarity">
    <text evidence="2">Belongs to the ABC transporter superfamily.</text>
</comment>
<dbReference type="InterPro" id="IPR013563">
    <property type="entry name" value="Oligopep_ABC_C"/>
</dbReference>
<feature type="compositionally biased region" description="Basic and acidic residues" evidence="8">
    <location>
        <begin position="1"/>
        <end position="21"/>
    </location>
</feature>
<dbReference type="InterPro" id="IPR027417">
    <property type="entry name" value="P-loop_NTPase"/>
</dbReference>
<feature type="domain" description="ABC transporter" evidence="9">
    <location>
        <begin position="65"/>
        <end position="313"/>
    </location>
</feature>
<evidence type="ECO:0000256" key="7">
    <source>
        <dbReference type="ARBA" id="ARBA00023136"/>
    </source>
</evidence>
<evidence type="ECO:0000256" key="5">
    <source>
        <dbReference type="ARBA" id="ARBA00022741"/>
    </source>
</evidence>
<keyword evidence="11" id="KW-1185">Reference proteome</keyword>
<evidence type="ECO:0000256" key="1">
    <source>
        <dbReference type="ARBA" id="ARBA00004202"/>
    </source>
</evidence>
<evidence type="ECO:0000256" key="3">
    <source>
        <dbReference type="ARBA" id="ARBA00022448"/>
    </source>
</evidence>
<evidence type="ECO:0000256" key="4">
    <source>
        <dbReference type="ARBA" id="ARBA00022475"/>
    </source>
</evidence>
<reference evidence="11" key="1">
    <citation type="journal article" date="2019" name="Int. J. Syst. Evol. Microbiol.">
        <title>The Global Catalogue of Microorganisms (GCM) 10K type strain sequencing project: providing services to taxonomists for standard genome sequencing and annotation.</title>
        <authorList>
            <consortium name="The Broad Institute Genomics Platform"/>
            <consortium name="The Broad Institute Genome Sequencing Center for Infectious Disease"/>
            <person name="Wu L."/>
            <person name="Ma J."/>
        </authorList>
    </citation>
    <scope>NUCLEOTIDE SEQUENCE [LARGE SCALE GENOMIC DNA]</scope>
    <source>
        <strain evidence="11">JCM 17316</strain>
    </source>
</reference>
<evidence type="ECO:0000313" key="10">
    <source>
        <dbReference type="EMBL" id="GAA4152682.1"/>
    </source>
</evidence>
<proteinExistence type="inferred from homology"/>
<protein>
    <submittedName>
        <fullName evidence="10">ABC transporter ATP-binding protein</fullName>
    </submittedName>
</protein>
<dbReference type="RefSeq" id="WP_345024154.1">
    <property type="nucleotide sequence ID" value="NZ_BAABDO010000105.1"/>
</dbReference>
<comment type="caution">
    <text evidence="10">The sequence shown here is derived from an EMBL/GenBank/DDBJ whole genome shotgun (WGS) entry which is preliminary data.</text>
</comment>
<keyword evidence="4" id="KW-1003">Cell membrane</keyword>
<dbReference type="EMBL" id="BAABDO010000105">
    <property type="protein sequence ID" value="GAA4152682.1"/>
    <property type="molecule type" value="Genomic_DNA"/>
</dbReference>
<keyword evidence="7" id="KW-0472">Membrane</keyword>
<dbReference type="NCBIfam" id="TIGR01727">
    <property type="entry name" value="oligo_HPY"/>
    <property type="match status" value="1"/>
</dbReference>
<dbReference type="GO" id="GO:0005524">
    <property type="term" value="F:ATP binding"/>
    <property type="evidence" value="ECO:0007669"/>
    <property type="project" value="UniProtKB-KW"/>
</dbReference>
<evidence type="ECO:0000313" key="11">
    <source>
        <dbReference type="Proteomes" id="UP001500266"/>
    </source>
</evidence>
<dbReference type="SMART" id="SM00382">
    <property type="entry name" value="AAA"/>
    <property type="match status" value="1"/>
</dbReference>
<organism evidence="10 11">
    <name type="scientific">Actinomadura keratinilytica</name>
    <dbReference type="NCBI Taxonomy" id="547461"/>
    <lineage>
        <taxon>Bacteria</taxon>
        <taxon>Bacillati</taxon>
        <taxon>Actinomycetota</taxon>
        <taxon>Actinomycetes</taxon>
        <taxon>Streptosporangiales</taxon>
        <taxon>Thermomonosporaceae</taxon>
        <taxon>Actinomadura</taxon>
    </lineage>
</organism>
<keyword evidence="6 10" id="KW-0067">ATP-binding</keyword>
<gene>
    <name evidence="10" type="ORF">GCM10022416_51070</name>
</gene>
<dbReference type="Pfam" id="PF00005">
    <property type="entry name" value="ABC_tran"/>
    <property type="match status" value="1"/>
</dbReference>
<dbReference type="PROSITE" id="PS50893">
    <property type="entry name" value="ABC_TRANSPORTER_2"/>
    <property type="match status" value="1"/>
</dbReference>
<comment type="subcellular location">
    <subcellularLocation>
        <location evidence="1">Cell membrane</location>
        <topology evidence="1">Peripheral membrane protein</topology>
    </subcellularLocation>
</comment>
<dbReference type="InterPro" id="IPR017871">
    <property type="entry name" value="ABC_transporter-like_CS"/>
</dbReference>
<name>A0ABP7ZBQ1_9ACTN</name>
<keyword evidence="5" id="KW-0547">Nucleotide-binding</keyword>
<evidence type="ECO:0000256" key="8">
    <source>
        <dbReference type="SAM" id="MobiDB-lite"/>
    </source>
</evidence>
<dbReference type="SUPFAM" id="SSF52540">
    <property type="entry name" value="P-loop containing nucleoside triphosphate hydrolases"/>
    <property type="match status" value="1"/>
</dbReference>
<dbReference type="CDD" id="cd03257">
    <property type="entry name" value="ABC_NikE_OppD_transporters"/>
    <property type="match status" value="1"/>
</dbReference>